<sequence>MNTFRGSSPDPHRVTRAADRILAKSMLQDNSEPSDKTQTPSRPHDVLLDSIRQRHDNSNDPLYAPQSLPFVTRHMPSYALRSAQRFRPAQGMSCHDAAPSALELRFVERSLGKHSGETDMSMIDVQKGFEVFNRGIDALPDSAVRAAVLAKRSDRESRRLRALTTAWELETTERHAILLQALLLIDAKKYAESMAEASFFERLLVKRSKNLLRTQIDLLCGALRGASSANVRDVTGRVRCSD</sequence>
<dbReference type="AlphaFoldDB" id="A0AAD4DPP8"/>
<gene>
    <name evidence="1" type="ORF">F5891DRAFT_1199322</name>
</gene>
<keyword evidence="2" id="KW-1185">Reference proteome</keyword>
<accession>A0AAD4DPP8</accession>
<name>A0AAD4DPP8_9AGAM</name>
<dbReference type="EMBL" id="JABBWK010000183">
    <property type="protein sequence ID" value="KAG1888034.1"/>
    <property type="molecule type" value="Genomic_DNA"/>
</dbReference>
<evidence type="ECO:0000313" key="1">
    <source>
        <dbReference type="EMBL" id="KAG1888034.1"/>
    </source>
</evidence>
<dbReference type="RefSeq" id="XP_041217110.1">
    <property type="nucleotide sequence ID" value="XM_041368740.1"/>
</dbReference>
<reference evidence="1" key="1">
    <citation type="journal article" date="2020" name="New Phytol.">
        <title>Comparative genomics reveals dynamic genome evolution in host specialist ectomycorrhizal fungi.</title>
        <authorList>
            <person name="Lofgren L.A."/>
            <person name="Nguyen N.H."/>
            <person name="Vilgalys R."/>
            <person name="Ruytinx J."/>
            <person name="Liao H.L."/>
            <person name="Branco S."/>
            <person name="Kuo A."/>
            <person name="LaButti K."/>
            <person name="Lipzen A."/>
            <person name="Andreopoulos W."/>
            <person name="Pangilinan J."/>
            <person name="Riley R."/>
            <person name="Hundley H."/>
            <person name="Na H."/>
            <person name="Barry K."/>
            <person name="Grigoriev I.V."/>
            <person name="Stajich J.E."/>
            <person name="Kennedy P.G."/>
        </authorList>
    </citation>
    <scope>NUCLEOTIDE SEQUENCE</scope>
    <source>
        <strain evidence="1">FC203</strain>
    </source>
</reference>
<proteinExistence type="predicted"/>
<dbReference type="GeneID" id="64663038"/>
<organism evidence="1 2">
    <name type="scientific">Suillus fuscotomentosus</name>
    <dbReference type="NCBI Taxonomy" id="1912939"/>
    <lineage>
        <taxon>Eukaryota</taxon>
        <taxon>Fungi</taxon>
        <taxon>Dikarya</taxon>
        <taxon>Basidiomycota</taxon>
        <taxon>Agaricomycotina</taxon>
        <taxon>Agaricomycetes</taxon>
        <taxon>Agaricomycetidae</taxon>
        <taxon>Boletales</taxon>
        <taxon>Suillineae</taxon>
        <taxon>Suillaceae</taxon>
        <taxon>Suillus</taxon>
    </lineage>
</organism>
<comment type="caution">
    <text evidence="1">The sequence shown here is derived from an EMBL/GenBank/DDBJ whole genome shotgun (WGS) entry which is preliminary data.</text>
</comment>
<evidence type="ECO:0000313" key="2">
    <source>
        <dbReference type="Proteomes" id="UP001195769"/>
    </source>
</evidence>
<protein>
    <submittedName>
        <fullName evidence="1">Uncharacterized protein</fullName>
    </submittedName>
</protein>
<dbReference type="Proteomes" id="UP001195769">
    <property type="component" value="Unassembled WGS sequence"/>
</dbReference>